<feature type="transmembrane region" description="Helical" evidence="1">
    <location>
        <begin position="30"/>
        <end position="48"/>
    </location>
</feature>
<keyword evidence="1" id="KW-0812">Transmembrane</keyword>
<reference evidence="3" key="1">
    <citation type="submission" date="2016-10" db="EMBL/GenBank/DDBJ databases">
        <authorList>
            <person name="Varghese N."/>
            <person name="Submissions S."/>
        </authorList>
    </citation>
    <scope>NUCLEOTIDE SEQUENCE [LARGE SCALE GENOMIC DNA]</scope>
    <source>
        <strain evidence="3">UNC178MFTsu3.1</strain>
    </source>
</reference>
<feature type="transmembrane region" description="Helical" evidence="1">
    <location>
        <begin position="7"/>
        <end position="24"/>
    </location>
</feature>
<keyword evidence="1" id="KW-0472">Membrane</keyword>
<dbReference type="EMBL" id="FONH01000011">
    <property type="protein sequence ID" value="SFF25693.1"/>
    <property type="molecule type" value="Genomic_DNA"/>
</dbReference>
<accession>A0A1I2H8J5</accession>
<dbReference type="Proteomes" id="UP000199477">
    <property type="component" value="Unassembled WGS sequence"/>
</dbReference>
<organism evidence="2 3">
    <name type="scientific">Dyella marensis</name>
    <dbReference type="NCBI Taxonomy" id="500610"/>
    <lineage>
        <taxon>Bacteria</taxon>
        <taxon>Pseudomonadati</taxon>
        <taxon>Pseudomonadota</taxon>
        <taxon>Gammaproteobacteria</taxon>
        <taxon>Lysobacterales</taxon>
        <taxon>Rhodanobacteraceae</taxon>
        <taxon>Dyella</taxon>
    </lineage>
</organism>
<feature type="transmembrane region" description="Helical" evidence="1">
    <location>
        <begin position="145"/>
        <end position="163"/>
    </location>
</feature>
<keyword evidence="1" id="KW-1133">Transmembrane helix</keyword>
<evidence type="ECO:0000313" key="3">
    <source>
        <dbReference type="Proteomes" id="UP000199477"/>
    </source>
</evidence>
<dbReference type="AlphaFoldDB" id="A0A1I2H8J5"/>
<dbReference type="RefSeq" id="WP_026635013.1">
    <property type="nucleotide sequence ID" value="NZ_JBFBVS010000001.1"/>
</dbReference>
<protein>
    <submittedName>
        <fullName evidence="2">Uncharacterized protein</fullName>
    </submittedName>
</protein>
<sequence length="177" mass="19044">MGFWGAMIMSFFGTFFAIASIVQLEGARSPYLVIPVVVFAAFALYARRVHRAVSSERQVHQLTERAQKVVRWASIGEGVGILIAINVANNLGHPELKLAAVALVVGLHFLPMAYGIPFWQFYVLGVALIVTSILGMYMAQPVGNAFAALAACVGLWAAALLAMRREVRGVLVVPASS</sequence>
<feature type="transmembrane region" description="Helical" evidence="1">
    <location>
        <begin position="121"/>
        <end position="139"/>
    </location>
</feature>
<name>A0A1I2H8J5_9GAMM</name>
<keyword evidence="3" id="KW-1185">Reference proteome</keyword>
<evidence type="ECO:0000313" key="2">
    <source>
        <dbReference type="EMBL" id="SFF25693.1"/>
    </source>
</evidence>
<proteinExistence type="predicted"/>
<evidence type="ECO:0000256" key="1">
    <source>
        <dbReference type="SAM" id="Phobius"/>
    </source>
</evidence>
<gene>
    <name evidence="2" type="ORF">SAMN02799615_02890</name>
</gene>
<feature type="transmembrane region" description="Helical" evidence="1">
    <location>
        <begin position="69"/>
        <end position="90"/>
    </location>
</feature>